<reference evidence="1 2" key="1">
    <citation type="submission" date="2013-07" db="EMBL/GenBank/DDBJ databases">
        <authorList>
            <person name="Weinstock G."/>
            <person name="Sodergren E."/>
            <person name="Wylie T."/>
            <person name="Fulton L."/>
            <person name="Fulton R."/>
            <person name="Fronick C."/>
            <person name="O'Laughlin M."/>
            <person name="Godfrey J."/>
            <person name="Miner T."/>
            <person name="Herter B."/>
            <person name="Appelbaum E."/>
            <person name="Cordes M."/>
            <person name="Lek S."/>
            <person name="Wollam A."/>
            <person name="Pepin K.H."/>
            <person name="Palsikar V.B."/>
            <person name="Mitreva M."/>
            <person name="Wilson R.K."/>
        </authorList>
    </citation>
    <scope>NUCLEOTIDE SEQUENCE [LARGE SCALE GENOMIC DNA]</scope>
    <source>
        <strain evidence="1 2">ATCC 27760</strain>
    </source>
</reference>
<name>U2MA97_9FIRM</name>
<evidence type="ECO:0000313" key="1">
    <source>
        <dbReference type="EMBL" id="ERJ96243.1"/>
    </source>
</evidence>
<protein>
    <submittedName>
        <fullName evidence="1">Uncharacterized protein</fullName>
    </submittedName>
</protein>
<dbReference type="Proteomes" id="UP000016662">
    <property type="component" value="Unassembled WGS sequence"/>
</dbReference>
<dbReference type="PATRIC" id="fig|411473.3.peg.1114"/>
<keyword evidence="2" id="KW-1185">Reference proteome</keyword>
<sequence>MGYNVSTIKHRRDTAMLKIPELAMPRSRKVTTVYNGKREVWTDYEQAKAYFLETMMTAEGEERDRAECVYIQLLHGLDECSDEDE</sequence>
<proteinExistence type="predicted"/>
<dbReference type="eggNOG" id="ENOG5032Y45">
    <property type="taxonomic scope" value="Bacteria"/>
</dbReference>
<dbReference type="AlphaFoldDB" id="U2MA97"/>
<organism evidence="1 2">
    <name type="scientific">Ruminococcus callidus ATCC 27760</name>
    <dbReference type="NCBI Taxonomy" id="411473"/>
    <lineage>
        <taxon>Bacteria</taxon>
        <taxon>Bacillati</taxon>
        <taxon>Bacillota</taxon>
        <taxon>Clostridia</taxon>
        <taxon>Eubacteriales</taxon>
        <taxon>Oscillospiraceae</taxon>
        <taxon>Ruminococcus</taxon>
    </lineage>
</organism>
<evidence type="ECO:0000313" key="2">
    <source>
        <dbReference type="Proteomes" id="UP000016662"/>
    </source>
</evidence>
<dbReference type="STRING" id="411473.RUMCAL_01378"/>
<dbReference type="EMBL" id="AWVF01000175">
    <property type="protein sequence ID" value="ERJ96243.1"/>
    <property type="molecule type" value="Genomic_DNA"/>
</dbReference>
<comment type="caution">
    <text evidence="1">The sequence shown here is derived from an EMBL/GenBank/DDBJ whole genome shotgun (WGS) entry which is preliminary data.</text>
</comment>
<dbReference type="HOGENOM" id="CLU_203286_0_0_9"/>
<gene>
    <name evidence="1" type="ORF">RUMCAL_01378</name>
</gene>
<accession>U2MA97</accession>